<dbReference type="Proteomes" id="UP000547879">
    <property type="component" value="Unassembled WGS sequence"/>
</dbReference>
<evidence type="ECO:0000313" key="2">
    <source>
        <dbReference type="Proteomes" id="UP000547879"/>
    </source>
</evidence>
<organism evidence="1 2">
    <name type="scientific">Rhizobium wenxiniae</name>
    <dbReference type="NCBI Taxonomy" id="1737357"/>
    <lineage>
        <taxon>Bacteria</taxon>
        <taxon>Pseudomonadati</taxon>
        <taxon>Pseudomonadota</taxon>
        <taxon>Alphaproteobacteria</taxon>
        <taxon>Hyphomicrobiales</taxon>
        <taxon>Rhizobiaceae</taxon>
        <taxon>Rhizobium/Agrobacterium group</taxon>
        <taxon>Rhizobium</taxon>
    </lineage>
</organism>
<dbReference type="EMBL" id="JACHEG010000004">
    <property type="protein sequence ID" value="MBB6164041.1"/>
    <property type="molecule type" value="Genomic_DNA"/>
</dbReference>
<proteinExistence type="predicted"/>
<name>A0A7W9Y8P6_9HYPH</name>
<keyword evidence="2" id="KW-1185">Reference proteome</keyword>
<comment type="caution">
    <text evidence="1">The sequence shown here is derived from an EMBL/GenBank/DDBJ whole genome shotgun (WGS) entry which is preliminary data.</text>
</comment>
<gene>
    <name evidence="1" type="ORF">HNQ72_003882</name>
</gene>
<protein>
    <submittedName>
        <fullName evidence="1">Uncharacterized protein</fullName>
    </submittedName>
</protein>
<sequence>MRLPETIERLHVISFDMSGYDHRRQRHKAIIRIR</sequence>
<accession>A0A7W9Y8P6</accession>
<dbReference type="AlphaFoldDB" id="A0A7W9Y8P6"/>
<reference evidence="1 2" key="1">
    <citation type="submission" date="2020-08" db="EMBL/GenBank/DDBJ databases">
        <title>Genomic Encyclopedia of Type Strains, Phase IV (KMG-IV): sequencing the most valuable type-strain genomes for metagenomic binning, comparative biology and taxonomic classification.</title>
        <authorList>
            <person name="Goeker M."/>
        </authorList>
    </citation>
    <scope>NUCLEOTIDE SEQUENCE [LARGE SCALE GENOMIC DNA]</scope>
    <source>
        <strain evidence="1 2">DSM 100734</strain>
    </source>
</reference>
<evidence type="ECO:0000313" key="1">
    <source>
        <dbReference type="EMBL" id="MBB6164041.1"/>
    </source>
</evidence>